<dbReference type="Proteomes" id="UP000015354">
    <property type="component" value="Unassembled WGS sequence"/>
</dbReference>
<feature type="domain" description="DUF7623" evidence="2">
    <location>
        <begin position="1416"/>
        <end position="1478"/>
    </location>
</feature>
<proteinExistence type="predicted"/>
<dbReference type="EMBL" id="ATMH01009824">
    <property type="protein sequence ID" value="EPY18665.1"/>
    <property type="molecule type" value="Genomic_DNA"/>
</dbReference>
<feature type="domain" description="DUF7623" evidence="2">
    <location>
        <begin position="810"/>
        <end position="873"/>
    </location>
</feature>
<feature type="domain" description="DUF7623" evidence="2">
    <location>
        <begin position="1017"/>
        <end position="1077"/>
    </location>
</feature>
<feature type="domain" description="DUF7623" evidence="2">
    <location>
        <begin position="554"/>
        <end position="594"/>
    </location>
</feature>
<feature type="domain" description="DUF7623" evidence="2">
    <location>
        <begin position="947"/>
        <end position="1010"/>
    </location>
</feature>
<reference evidence="3 4" key="1">
    <citation type="journal article" date="2013" name="PLoS ONE">
        <title>Predicting the Proteins of Angomonas deanei, Strigomonas culicis and Their Respective Endosymbionts Reveals New Aspects of the Trypanosomatidae Family.</title>
        <authorList>
            <person name="Motta M.C."/>
            <person name="Martins A.C."/>
            <person name="de Souza S.S."/>
            <person name="Catta-Preta C.M."/>
            <person name="Silva R."/>
            <person name="Klein C.C."/>
            <person name="de Almeida L.G."/>
            <person name="de Lima Cunha O."/>
            <person name="Ciapina L.P."/>
            <person name="Brocchi M."/>
            <person name="Colabardini A.C."/>
            <person name="de Araujo Lima B."/>
            <person name="Machado C.R."/>
            <person name="de Almeida Soares C.M."/>
            <person name="Probst C.M."/>
            <person name="de Menezes C.B."/>
            <person name="Thompson C.E."/>
            <person name="Bartholomeu D.C."/>
            <person name="Gradia D.F."/>
            <person name="Pavoni D.P."/>
            <person name="Grisard E.C."/>
            <person name="Fantinatti-Garboggini F."/>
            <person name="Marchini F.K."/>
            <person name="Rodrigues-Luiz G.F."/>
            <person name="Wagner G."/>
            <person name="Goldman G.H."/>
            <person name="Fietto J.L."/>
            <person name="Elias M.C."/>
            <person name="Goldman M.H."/>
            <person name="Sagot M.F."/>
            <person name="Pereira M."/>
            <person name="Stoco P.H."/>
            <person name="de Mendonca-Neto R.P."/>
            <person name="Teixeira S.M."/>
            <person name="Maciel T.E."/>
            <person name="de Oliveira Mendes T.A."/>
            <person name="Urmenyi T.P."/>
            <person name="de Souza W."/>
            <person name="Schenkman S."/>
            <person name="de Vasconcelos A.T."/>
        </authorList>
    </citation>
    <scope>NUCLEOTIDE SEQUENCE [LARGE SCALE GENOMIC DNA]</scope>
</reference>
<feature type="domain" description="DUF7623" evidence="2">
    <location>
        <begin position="1611"/>
        <end position="1670"/>
    </location>
</feature>
<feature type="domain" description="DUF7623" evidence="2">
    <location>
        <begin position="1352"/>
        <end position="1412"/>
    </location>
</feature>
<accession>S9V6Y5</accession>
<feature type="domain" description="DUF7623" evidence="2">
    <location>
        <begin position="893"/>
        <end position="942"/>
    </location>
</feature>
<feature type="domain" description="DUF7623" evidence="2">
    <location>
        <begin position="1485"/>
        <end position="1544"/>
    </location>
</feature>
<feature type="domain" description="DUF7623" evidence="2">
    <location>
        <begin position="404"/>
        <end position="465"/>
    </location>
</feature>
<evidence type="ECO:0000313" key="4">
    <source>
        <dbReference type="Proteomes" id="UP000015354"/>
    </source>
</evidence>
<dbReference type="InterPro" id="IPR056040">
    <property type="entry name" value="DUF7623"/>
</dbReference>
<comment type="caution">
    <text evidence="3">The sequence shown here is derived from an EMBL/GenBank/DDBJ whole genome shotgun (WGS) entry which is preliminary data.</text>
</comment>
<feature type="domain" description="DUF7623" evidence="2">
    <location>
        <begin position="337"/>
        <end position="400"/>
    </location>
</feature>
<dbReference type="Pfam" id="PF24610">
    <property type="entry name" value="DUF7623"/>
    <property type="match status" value="21"/>
</dbReference>
<protein>
    <submittedName>
        <fullName evidence="3">Calpain cysteine peptidase</fullName>
    </submittedName>
</protein>
<feature type="domain" description="DUF7623" evidence="2">
    <location>
        <begin position="1548"/>
        <end position="1607"/>
    </location>
</feature>
<evidence type="ECO:0000256" key="1">
    <source>
        <dbReference type="SAM" id="MobiDB-lite"/>
    </source>
</evidence>
<feature type="domain" description="DUF7623" evidence="2">
    <location>
        <begin position="1216"/>
        <end position="1278"/>
    </location>
</feature>
<feature type="domain" description="DUF7623" evidence="2">
    <location>
        <begin position="474"/>
        <end position="534"/>
    </location>
</feature>
<dbReference type="OrthoDB" id="264424at2759"/>
<evidence type="ECO:0000313" key="3">
    <source>
        <dbReference type="EMBL" id="EPY18665.1"/>
    </source>
</evidence>
<gene>
    <name evidence="3" type="ORF">STCU_09824</name>
</gene>
<feature type="domain" description="DUF7623" evidence="2">
    <location>
        <begin position="1081"/>
        <end position="1145"/>
    </location>
</feature>
<name>S9V6Y5_9TRYP</name>
<feature type="region of interest" description="Disordered" evidence="1">
    <location>
        <begin position="1743"/>
        <end position="1811"/>
    </location>
</feature>
<feature type="domain" description="DUF7623" evidence="2">
    <location>
        <begin position="1676"/>
        <end position="1739"/>
    </location>
</feature>
<keyword evidence="4" id="KW-1185">Reference proteome</keyword>
<sequence>MDNHKLVHKGVFQSTREVCDFVTIPAQSLNYLVGSCLQKEKTKFILSYWFLNQSDAANVAIKRYQADVSRKQPAVAAVALANRGKQRIDFLVDTPTNIHILLQQDTPPLPNRSGDIVTDDFCAMYLFDADNNLVKGVPSAMSFREMSIVEHLPKKGRYALSITCPRGGGSVPCKVEIVGVEESHVRITDTPENAEELTAVDLGFMSQEQCGFALPDLPLDSDSIFQEKLEALRELLKDPNADPAEVKKLQAQLNARAHELAVTLMSSERPVYLPDRDLDALNPLLDSDDAYMAEECTRYQLKKDPRSQYKVLEQEEKLRNMADRIAEEFRNNNLEFLNEAFDGVPVEDLPLRSDEQFAALLRQRAVLMKHPTENAAEIAKLEAEMNERAKEIACALHEKERAFLEEDTEGIPLDMLGLNEDATYVDLENHLRALMGSENADPEEVKKLQEALKGRAQELATELKLSEREKFLAHEFNGVSADALHLDDDATYHEMELRRLALMQEDPVKNTEEIQKLEKEMNTRAVELATELQNRERAFLASEETNSDVLREVLNQDPEFLAKEAKLRELMKDPRGNGAAITALKEELAETAKQAYQKYAEEQRGLFLKEEYEGYSKEELLLSNDAAYVEAENRYLALLLDPSQAKPGEMEEVQQFLTARAAEIARVKTLKERIAFLGPNVRSVPLKDLPLNSDEKYRALEQERARALRDPTKQEYVAEVEAAMKARAMELVKAMFAQDRAYLNPEPAGVPVELVPLDDDPAFQQLETERAEAKHSGLAAALNIKEKALNDRAAVVAQELKEKERSLFMENEYVHVPRQAIPLDADPAFKEAEIARLRLRKEDPEKNAAEITALEQRMVVRAGDLAKVQQEADRAFLSNQQVAVGGELLNKVLDGDEEFLKMQERIRTLIKDPVANAKAIKNLETQMAERAKKLTDDFVAAERATYLNEAYEGRAREDLPLDQDAVYKKLESEYLALSQDPNADPEKLAQLRAAMDERALAVAREINKHDQQRYLSERFHGVPFEALGLDADEKFNELQALRAAVLRDPSRAGEVAALEEALQKRADEIARARLAADRAYLDEAPEGIPLSCIRIEEDRDFNSKEEQRAALVAENKPAKNGKTITALEESMNTQVHAMAKKLKEKQIEECVDSSIRGVSRGLLSLSEDAECTNLIAERTKALLAGDAAEAQRLADEINKRAHTVADEVIETLRNNLMQDPLRVSLEDLNLDGDAQFKEMENEALKYMLDPKKNAAKLKDLYEEMDHRAAQLAEEKLWTEREEYMEAAPEGRALRELPLNSDENLLNMERQRREMLKSGTVDPAVRAELDKKLNTCATEKAQVANAGDRGGFLGATIRGFPVSALGLDQDEQFRELERQRAANKRSRGTNGEAIEEALRKRAAEVADEKLKNDRDFLDANPEGVALRQVPLDGDKAFRQLEEKRAALKHSGTATDKEIAAVEEKMNKRAHELAAAMKEAGRSLVSQKPQGIPLADLHLDEDEVLTQLEEAYRDAVETGDKAAQQDLRRKMNEHIVELTATLHAKERSELNQNPRGLPMSILPVDEDPIFMRLENEARALRARQPTSTRLDDIKDELNARAAELADEARLKYLGPAPGGIPLKLVRFEDQPEFLKAEEERRELLKKDPSAEKELNKRLNTMLEVIAEECITGDRSYFEQEPGGVPLEYLPLDTDPKFREAELERVKLIAEDPQKNAAKIKAYEAKLKERLNELVAELKKSDVEGLEGAPRGIPLENLKPPRGRGVCRYGGPAASAQEGPRREQRSHSKTTRANERAGLSNRNGADSIGPRVSR</sequence>
<organism evidence="3 4">
    <name type="scientific">Strigomonas culicis</name>
    <dbReference type="NCBI Taxonomy" id="28005"/>
    <lineage>
        <taxon>Eukaryota</taxon>
        <taxon>Discoba</taxon>
        <taxon>Euglenozoa</taxon>
        <taxon>Kinetoplastea</taxon>
        <taxon>Metakinetoplastina</taxon>
        <taxon>Trypanosomatida</taxon>
        <taxon>Trypanosomatidae</taxon>
        <taxon>Strigomonadinae</taxon>
        <taxon>Strigomonas</taxon>
    </lineage>
</organism>
<feature type="domain" description="DUF7623" evidence="2">
    <location>
        <begin position="743"/>
        <end position="804"/>
    </location>
</feature>
<feature type="domain" description="DUF7623" evidence="2">
    <location>
        <begin position="677"/>
        <end position="739"/>
    </location>
</feature>
<feature type="domain" description="DUF7623" evidence="2">
    <location>
        <begin position="207"/>
        <end position="265"/>
    </location>
</feature>
<feature type="domain" description="DUF7623" evidence="2">
    <location>
        <begin position="1285"/>
        <end position="1347"/>
    </location>
</feature>
<evidence type="ECO:0000259" key="2">
    <source>
        <dbReference type="Pfam" id="PF24610"/>
    </source>
</evidence>
<feature type="domain" description="DUF7623" evidence="2">
    <location>
        <begin position="1152"/>
        <end position="1210"/>
    </location>
</feature>